<dbReference type="AlphaFoldDB" id="A0A450W6T9"/>
<dbReference type="EMBL" id="CAADFN010000001">
    <property type="protein sequence ID" value="VFK12773.1"/>
    <property type="molecule type" value="Genomic_DNA"/>
</dbReference>
<accession>A0A450W6T9</accession>
<name>A0A450W6T9_9GAMM</name>
<organism evidence="2">
    <name type="scientific">Candidatus Kentrum sp. LFY</name>
    <dbReference type="NCBI Taxonomy" id="2126342"/>
    <lineage>
        <taxon>Bacteria</taxon>
        <taxon>Pseudomonadati</taxon>
        <taxon>Pseudomonadota</taxon>
        <taxon>Gammaproteobacteria</taxon>
        <taxon>Candidatus Kentrum</taxon>
    </lineage>
</organism>
<dbReference type="Gene3D" id="3.10.450.40">
    <property type="match status" value="1"/>
</dbReference>
<gene>
    <name evidence="2" type="ORF">BECKLFY1418C_GA0070996_100180</name>
</gene>
<evidence type="ECO:0000313" key="2">
    <source>
        <dbReference type="EMBL" id="VFK12773.1"/>
    </source>
</evidence>
<protein>
    <recommendedName>
        <fullName evidence="1">IraD/Gp25-like domain-containing protein</fullName>
    </recommendedName>
</protein>
<reference evidence="2" key="1">
    <citation type="submission" date="2019-02" db="EMBL/GenBank/DDBJ databases">
        <authorList>
            <person name="Gruber-Vodicka R. H."/>
            <person name="Seah K. B. B."/>
        </authorList>
    </citation>
    <scope>NUCLEOTIDE SEQUENCE</scope>
    <source>
        <strain evidence="2">BECK_BY7</strain>
    </source>
</reference>
<dbReference type="SUPFAM" id="SSF160719">
    <property type="entry name" value="gpW/gp25-like"/>
    <property type="match status" value="1"/>
</dbReference>
<dbReference type="Pfam" id="PF04965">
    <property type="entry name" value="GPW_gp25"/>
    <property type="match status" value="1"/>
</dbReference>
<dbReference type="InterPro" id="IPR007048">
    <property type="entry name" value="IraD/Gp25-like"/>
</dbReference>
<sequence length="111" mass="12147">MDGMSRTTGKTLSGFAHVHQSIVDILTTPIGSRVMRRDYGSKLFELVDAPGTQEKLLDITAAVAIALDVWEPRFRLGKVSIYGPDSEGKTTLALSGEYLPEGRRVELDVIL</sequence>
<evidence type="ECO:0000259" key="1">
    <source>
        <dbReference type="Pfam" id="PF04965"/>
    </source>
</evidence>
<feature type="domain" description="IraD/Gp25-like" evidence="1">
    <location>
        <begin position="16"/>
        <end position="87"/>
    </location>
</feature>
<proteinExistence type="predicted"/>